<sequence>MLSLIWWIAIHAAEALFLVWVLRWGGAERLEGTWASGFISSFAPRWNAEGLRMAALILLVFCAITFVAGLFMPSLRCWSGGAC</sequence>
<feature type="transmembrane region" description="Helical" evidence="1">
    <location>
        <begin position="51"/>
        <end position="71"/>
    </location>
</feature>
<evidence type="ECO:0000313" key="3">
    <source>
        <dbReference type="Proteomes" id="UP001242045"/>
    </source>
</evidence>
<evidence type="ECO:0000256" key="1">
    <source>
        <dbReference type="SAM" id="Phobius"/>
    </source>
</evidence>
<dbReference type="AlphaFoldDB" id="A0AAW8DBK3"/>
<protein>
    <submittedName>
        <fullName evidence="2">Uncharacterized protein</fullName>
    </submittedName>
</protein>
<evidence type="ECO:0000313" key="2">
    <source>
        <dbReference type="EMBL" id="MDP9897694.1"/>
    </source>
</evidence>
<name>A0AAW8DBK3_9BURK</name>
<keyword evidence="1" id="KW-1133">Transmembrane helix</keyword>
<comment type="caution">
    <text evidence="2">The sequence shown here is derived from an EMBL/GenBank/DDBJ whole genome shotgun (WGS) entry which is preliminary data.</text>
</comment>
<dbReference type="RefSeq" id="WP_013542604.1">
    <property type="nucleotide sequence ID" value="NZ_JAUSRD010000033.1"/>
</dbReference>
<dbReference type="Proteomes" id="UP001242045">
    <property type="component" value="Unassembled WGS sequence"/>
</dbReference>
<proteinExistence type="predicted"/>
<organism evidence="2 3">
    <name type="scientific">Variovorax boronicumulans</name>
    <dbReference type="NCBI Taxonomy" id="436515"/>
    <lineage>
        <taxon>Bacteria</taxon>
        <taxon>Pseudomonadati</taxon>
        <taxon>Pseudomonadota</taxon>
        <taxon>Betaproteobacteria</taxon>
        <taxon>Burkholderiales</taxon>
        <taxon>Comamonadaceae</taxon>
        <taxon>Variovorax</taxon>
    </lineage>
</organism>
<keyword evidence="1" id="KW-0472">Membrane</keyword>
<dbReference type="EMBL" id="JAUSRD010000033">
    <property type="protein sequence ID" value="MDP9897694.1"/>
    <property type="molecule type" value="Genomic_DNA"/>
</dbReference>
<accession>A0AAW8DBK3</accession>
<keyword evidence="1" id="KW-0812">Transmembrane</keyword>
<reference evidence="2" key="1">
    <citation type="submission" date="2023-07" db="EMBL/GenBank/DDBJ databases">
        <title>Sorghum-associated microbial communities from plants grown in Nebraska, USA.</title>
        <authorList>
            <person name="Schachtman D."/>
        </authorList>
    </citation>
    <scope>NUCLEOTIDE SEQUENCE</scope>
    <source>
        <strain evidence="2">DS3754</strain>
    </source>
</reference>
<gene>
    <name evidence="2" type="ORF">J2W31_006842</name>
</gene>